<keyword evidence="4" id="KW-0732">Signal</keyword>
<comment type="function">
    <text evidence="4">Dirigent proteins impart stereoselectivity on the phenoxy radical-coupling reaction, yielding optically active lignans from two molecules of coniferyl alcohol in the biosynthesis of lignans, flavonolignans, and alkaloids and thus plays a central role in plant secondary metabolism.</text>
</comment>
<keyword evidence="6" id="KW-1185">Reference proteome</keyword>
<organism evidence="5 6">
    <name type="scientific">Hibiscus sabdariffa</name>
    <name type="common">roselle</name>
    <dbReference type="NCBI Taxonomy" id="183260"/>
    <lineage>
        <taxon>Eukaryota</taxon>
        <taxon>Viridiplantae</taxon>
        <taxon>Streptophyta</taxon>
        <taxon>Embryophyta</taxon>
        <taxon>Tracheophyta</taxon>
        <taxon>Spermatophyta</taxon>
        <taxon>Magnoliopsida</taxon>
        <taxon>eudicotyledons</taxon>
        <taxon>Gunneridae</taxon>
        <taxon>Pentapetalae</taxon>
        <taxon>rosids</taxon>
        <taxon>malvids</taxon>
        <taxon>Malvales</taxon>
        <taxon>Malvaceae</taxon>
        <taxon>Malvoideae</taxon>
        <taxon>Hibiscus</taxon>
    </lineage>
</organism>
<dbReference type="Proteomes" id="UP001396334">
    <property type="component" value="Unassembled WGS sequence"/>
</dbReference>
<evidence type="ECO:0000256" key="3">
    <source>
        <dbReference type="ARBA" id="ARBA00022525"/>
    </source>
</evidence>
<reference evidence="5 6" key="1">
    <citation type="journal article" date="2024" name="G3 (Bethesda)">
        <title>Genome assembly of Hibiscus sabdariffa L. provides insights into metabolisms of medicinal natural products.</title>
        <authorList>
            <person name="Kim T."/>
        </authorList>
    </citation>
    <scope>NUCLEOTIDE SEQUENCE [LARGE SCALE GENOMIC DNA]</scope>
    <source>
        <strain evidence="5">TK-2024</strain>
        <tissue evidence="5">Old leaves</tissue>
    </source>
</reference>
<comment type="caution">
    <text evidence="5">The sequence shown here is derived from an EMBL/GenBank/DDBJ whole genome shotgun (WGS) entry which is preliminary data.</text>
</comment>
<proteinExistence type="inferred from homology"/>
<evidence type="ECO:0000256" key="4">
    <source>
        <dbReference type="RuleBase" id="RU363099"/>
    </source>
</evidence>
<evidence type="ECO:0000313" key="5">
    <source>
        <dbReference type="EMBL" id="KAK9001514.1"/>
    </source>
</evidence>
<dbReference type="InterPro" id="IPR044859">
    <property type="entry name" value="Allene_oxi_cyc_Dirigent"/>
</dbReference>
<evidence type="ECO:0000256" key="1">
    <source>
        <dbReference type="ARBA" id="ARBA00010746"/>
    </source>
</evidence>
<comment type="subcellular location">
    <subcellularLocation>
        <location evidence="4">Secreted</location>
        <location evidence="4">Extracellular space</location>
        <location evidence="4">Apoplast</location>
    </subcellularLocation>
</comment>
<dbReference type="EMBL" id="JBBPBN010000036">
    <property type="protein sequence ID" value="KAK9001514.1"/>
    <property type="molecule type" value="Genomic_DNA"/>
</dbReference>
<keyword evidence="4" id="KW-0052">Apoplast</keyword>
<feature type="signal peptide" evidence="4">
    <location>
        <begin position="1"/>
        <end position="22"/>
    </location>
</feature>
<protein>
    <recommendedName>
        <fullName evidence="4">Dirigent protein</fullName>
    </recommendedName>
</protein>
<gene>
    <name evidence="5" type="ORF">V6N11_083296</name>
</gene>
<evidence type="ECO:0000313" key="6">
    <source>
        <dbReference type="Proteomes" id="UP001396334"/>
    </source>
</evidence>
<dbReference type="PANTHER" id="PTHR21495">
    <property type="entry name" value="NUCLEOPORIN-RELATED"/>
    <property type="match status" value="1"/>
</dbReference>
<sequence>MERTLILCWILLLCIPMAPVYGQYYSETVPYVPEPKKVTNLHFFFRGTVGGQNATATTVARANVTGNDNSSPFPPNSIVAHDAPLTAGLEPTSEIIGNAQGLEVFPGHDTTSVVVYLDFGFTKGDLNGSSIGVFSRNPATETERELAVVGGRGKFKLAKGFALLNTRFLSSSIVVVEYNVTVIH</sequence>
<accession>A0ABR2QLJ8</accession>
<dbReference type="InterPro" id="IPR004265">
    <property type="entry name" value="Dirigent"/>
</dbReference>
<feature type="chain" id="PRO_5044951979" description="Dirigent protein" evidence="4">
    <location>
        <begin position="23"/>
        <end position="184"/>
    </location>
</feature>
<comment type="subunit">
    <text evidence="2 4">Homodimer.</text>
</comment>
<dbReference type="Gene3D" id="2.40.480.10">
    <property type="entry name" value="Allene oxide cyclase-like"/>
    <property type="match status" value="1"/>
</dbReference>
<dbReference type="Pfam" id="PF03018">
    <property type="entry name" value="Dirigent"/>
    <property type="match status" value="1"/>
</dbReference>
<comment type="similarity">
    <text evidence="1 4">Belongs to the plant dirigent protein family.</text>
</comment>
<name>A0ABR2QLJ8_9ROSI</name>
<keyword evidence="3 4" id="KW-0964">Secreted</keyword>
<evidence type="ECO:0000256" key="2">
    <source>
        <dbReference type="ARBA" id="ARBA00011738"/>
    </source>
</evidence>